<dbReference type="EMBL" id="MQWD01000001">
    <property type="protein sequence ID" value="PAP76543.1"/>
    <property type="molecule type" value="Genomic_DNA"/>
</dbReference>
<feature type="transmembrane region" description="Helical" evidence="5">
    <location>
        <begin position="382"/>
        <end position="402"/>
    </location>
</feature>
<feature type="transmembrane region" description="Helical" evidence="5">
    <location>
        <begin position="81"/>
        <end position="101"/>
    </location>
</feature>
<keyword evidence="3 5" id="KW-1133">Transmembrane helix</keyword>
<name>A0A271IZ99_9BACT</name>
<dbReference type="AlphaFoldDB" id="A0A271IZ99"/>
<evidence type="ECO:0000256" key="3">
    <source>
        <dbReference type="ARBA" id="ARBA00022989"/>
    </source>
</evidence>
<feature type="transmembrane region" description="Helical" evidence="5">
    <location>
        <begin position="107"/>
        <end position="133"/>
    </location>
</feature>
<feature type="transmembrane region" description="Helical" evidence="5">
    <location>
        <begin position="290"/>
        <end position="312"/>
    </location>
</feature>
<feature type="transmembrane region" description="Helical" evidence="5">
    <location>
        <begin position="173"/>
        <end position="197"/>
    </location>
</feature>
<dbReference type="PANTHER" id="PTHR43424:SF1">
    <property type="entry name" value="LOCUS PUTATIVE PROTEIN 1-RELATED"/>
    <property type="match status" value="1"/>
</dbReference>
<keyword evidence="7" id="KW-1185">Reference proteome</keyword>
<dbReference type="Pfam" id="PF01943">
    <property type="entry name" value="Polysacc_synt"/>
    <property type="match status" value="1"/>
</dbReference>
<keyword evidence="2 5" id="KW-0812">Transmembrane</keyword>
<dbReference type="Proteomes" id="UP000216339">
    <property type="component" value="Unassembled WGS sequence"/>
</dbReference>
<dbReference type="InterPro" id="IPR002797">
    <property type="entry name" value="Polysacc_synth"/>
</dbReference>
<evidence type="ECO:0000256" key="4">
    <source>
        <dbReference type="ARBA" id="ARBA00023136"/>
    </source>
</evidence>
<feature type="transmembrane region" description="Helical" evidence="5">
    <location>
        <begin position="356"/>
        <end position="376"/>
    </location>
</feature>
<comment type="subcellular location">
    <subcellularLocation>
        <location evidence="1">Membrane</location>
        <topology evidence="1">Multi-pass membrane protein</topology>
    </subcellularLocation>
</comment>
<accession>A0A271IZ99</accession>
<dbReference type="OrthoDB" id="9815702at2"/>
<feature type="transmembrane region" description="Helical" evidence="5">
    <location>
        <begin position="414"/>
        <end position="432"/>
    </location>
</feature>
<evidence type="ECO:0000313" key="6">
    <source>
        <dbReference type="EMBL" id="PAP76543.1"/>
    </source>
</evidence>
<sequence>MAGPKARTIGQNSLALGVGQAVTLVVNFAAWVYLSRVLGPEGFGLITLGLAILSYFLLAVALGLDVVAVREIARASDGAAALHRLVANVLGLRLALALVATATYVGIAVWVAGTAAAAAALTILSLQLVARAVQLDWVYQGVERMWVVALRTAGAAALLAGLAFALVRDGTDVVVAAVAVGVAPLVANAVLLVAYAGEFGRPRLSTASWRALLIPAVPLAASAFMSEVYYNLDKIMLEALRTTAEVGLYGAGYKVYALAVAPATALFPAFFPSLARAATREQKAEAARRFASALLLIGLPVIAVAPFAAAPLLDALFGPEYAEAGPALQLLLANAGVVYLAMTYGVPLTAWDRERAYFVVVTAGAVLNAVLNAVLIGPFGTAGAAGATLCTEASILVGMAALHRRDTGALHASAWLRAVPPAIAAGVAAWAFCAVWPLWAWIPAVLAAWALTAALSGGLRAFRDALRPGP</sequence>
<feature type="transmembrane region" description="Helical" evidence="5">
    <location>
        <begin position="324"/>
        <end position="344"/>
    </location>
</feature>
<evidence type="ECO:0000313" key="7">
    <source>
        <dbReference type="Proteomes" id="UP000216339"/>
    </source>
</evidence>
<feature type="transmembrane region" description="Helical" evidence="5">
    <location>
        <begin position="209"/>
        <end position="230"/>
    </location>
</feature>
<comment type="caution">
    <text evidence="6">The sequence shown here is derived from an EMBL/GenBank/DDBJ whole genome shotgun (WGS) entry which is preliminary data.</text>
</comment>
<dbReference type="RefSeq" id="WP_095510201.1">
    <property type="nucleotide sequence ID" value="NZ_MQWD01000001.1"/>
</dbReference>
<feature type="transmembrane region" description="Helical" evidence="5">
    <location>
        <begin position="255"/>
        <end position="278"/>
    </location>
</feature>
<proteinExistence type="predicted"/>
<gene>
    <name evidence="6" type="ORF">BSZ37_08860</name>
</gene>
<evidence type="ECO:0000256" key="1">
    <source>
        <dbReference type="ARBA" id="ARBA00004141"/>
    </source>
</evidence>
<feature type="transmembrane region" description="Helical" evidence="5">
    <location>
        <begin position="145"/>
        <end position="167"/>
    </location>
</feature>
<protein>
    <submittedName>
        <fullName evidence="6">Uncharacterized protein</fullName>
    </submittedName>
</protein>
<dbReference type="PANTHER" id="PTHR43424">
    <property type="entry name" value="LOCUS PUTATIVE PROTEIN 1-RELATED"/>
    <property type="match status" value="1"/>
</dbReference>
<dbReference type="CDD" id="cd13128">
    <property type="entry name" value="MATE_Wzx_like"/>
    <property type="match status" value="1"/>
</dbReference>
<dbReference type="InterPro" id="IPR052556">
    <property type="entry name" value="PolySynth_Transporter"/>
</dbReference>
<keyword evidence="4 5" id="KW-0472">Membrane</keyword>
<reference evidence="6 7" key="1">
    <citation type="submission" date="2016-11" db="EMBL/GenBank/DDBJ databases">
        <title>Study of marine rhodopsin-containing bacteria.</title>
        <authorList>
            <person name="Yoshizawa S."/>
            <person name="Kumagai Y."/>
            <person name="Kogure K."/>
        </authorList>
    </citation>
    <scope>NUCLEOTIDE SEQUENCE [LARGE SCALE GENOMIC DNA]</scope>
    <source>
        <strain evidence="6 7">SAORIC-28</strain>
    </source>
</reference>
<dbReference type="GO" id="GO:0016020">
    <property type="term" value="C:membrane"/>
    <property type="evidence" value="ECO:0007669"/>
    <property type="project" value="UniProtKB-SubCell"/>
</dbReference>
<organism evidence="6 7">
    <name type="scientific">Rubrivirga marina</name>
    <dbReference type="NCBI Taxonomy" id="1196024"/>
    <lineage>
        <taxon>Bacteria</taxon>
        <taxon>Pseudomonadati</taxon>
        <taxon>Rhodothermota</taxon>
        <taxon>Rhodothermia</taxon>
        <taxon>Rhodothermales</taxon>
        <taxon>Rubricoccaceae</taxon>
        <taxon>Rubrivirga</taxon>
    </lineage>
</organism>
<evidence type="ECO:0000256" key="2">
    <source>
        <dbReference type="ARBA" id="ARBA00022692"/>
    </source>
</evidence>
<feature type="transmembrane region" description="Helical" evidence="5">
    <location>
        <begin position="438"/>
        <end position="462"/>
    </location>
</feature>
<feature type="transmembrane region" description="Helical" evidence="5">
    <location>
        <begin position="12"/>
        <end position="34"/>
    </location>
</feature>
<evidence type="ECO:0000256" key="5">
    <source>
        <dbReference type="SAM" id="Phobius"/>
    </source>
</evidence>
<feature type="transmembrane region" description="Helical" evidence="5">
    <location>
        <begin position="46"/>
        <end position="69"/>
    </location>
</feature>